<gene>
    <name evidence="4" type="ORF">Vqi01_41140</name>
</gene>
<evidence type="ECO:0000313" key="5">
    <source>
        <dbReference type="Proteomes" id="UP000653076"/>
    </source>
</evidence>
<feature type="region of interest" description="Disordered" evidence="1">
    <location>
        <begin position="26"/>
        <end position="49"/>
    </location>
</feature>
<keyword evidence="2" id="KW-0812">Transmembrane</keyword>
<evidence type="ECO:0000259" key="3">
    <source>
        <dbReference type="Pfam" id="PF01609"/>
    </source>
</evidence>
<organism evidence="4 5">
    <name type="scientific">Micromonospora qiuiae</name>
    <dbReference type="NCBI Taxonomy" id="502268"/>
    <lineage>
        <taxon>Bacteria</taxon>
        <taxon>Bacillati</taxon>
        <taxon>Actinomycetota</taxon>
        <taxon>Actinomycetes</taxon>
        <taxon>Micromonosporales</taxon>
        <taxon>Micromonosporaceae</taxon>
        <taxon>Micromonospora</taxon>
    </lineage>
</organism>
<comment type="caution">
    <text evidence="4">The sequence shown here is derived from an EMBL/GenBank/DDBJ whole genome shotgun (WGS) entry which is preliminary data.</text>
</comment>
<evidence type="ECO:0000256" key="2">
    <source>
        <dbReference type="SAM" id="Phobius"/>
    </source>
</evidence>
<dbReference type="InterPro" id="IPR002559">
    <property type="entry name" value="Transposase_11"/>
</dbReference>
<sequence length="122" mass="12990">MTCCAARRGRRPAGRRTRPRWCWTPSRSRAANHAPAATTGKDAGKKVPGRKRGLAVDALGLIIAVVVTAASVTDNAIGIRLLDNVRAHTPTVTTAWADAGFKDDVQIHGTVRGIGVEQVLRT</sequence>
<evidence type="ECO:0000313" key="4">
    <source>
        <dbReference type="EMBL" id="GIJ28952.1"/>
    </source>
</evidence>
<feature type="domain" description="Transposase IS4-like" evidence="3">
    <location>
        <begin position="35"/>
        <end position="121"/>
    </location>
</feature>
<feature type="transmembrane region" description="Helical" evidence="2">
    <location>
        <begin position="54"/>
        <end position="72"/>
    </location>
</feature>
<proteinExistence type="predicted"/>
<evidence type="ECO:0000256" key="1">
    <source>
        <dbReference type="SAM" id="MobiDB-lite"/>
    </source>
</evidence>
<name>A0ABQ4JFE6_9ACTN</name>
<dbReference type="PANTHER" id="PTHR30007">
    <property type="entry name" value="PHP DOMAIN PROTEIN"/>
    <property type="match status" value="1"/>
</dbReference>
<keyword evidence="2" id="KW-0472">Membrane</keyword>
<dbReference type="Proteomes" id="UP000653076">
    <property type="component" value="Unassembled WGS sequence"/>
</dbReference>
<keyword evidence="2" id="KW-1133">Transmembrane helix</keyword>
<reference evidence="4 5" key="1">
    <citation type="submission" date="2021-01" db="EMBL/GenBank/DDBJ databases">
        <title>Whole genome shotgun sequence of Verrucosispora qiuiae NBRC 106684.</title>
        <authorList>
            <person name="Komaki H."/>
            <person name="Tamura T."/>
        </authorList>
    </citation>
    <scope>NUCLEOTIDE SEQUENCE [LARGE SCALE GENOMIC DNA]</scope>
    <source>
        <strain evidence="4 5">NBRC 106684</strain>
    </source>
</reference>
<dbReference type="Pfam" id="PF01609">
    <property type="entry name" value="DDE_Tnp_1"/>
    <property type="match status" value="1"/>
</dbReference>
<dbReference type="PANTHER" id="PTHR30007:SF0">
    <property type="entry name" value="TRANSPOSASE"/>
    <property type="match status" value="1"/>
</dbReference>
<protein>
    <recommendedName>
        <fullName evidence="3">Transposase IS4-like domain-containing protein</fullName>
    </recommendedName>
</protein>
<dbReference type="EMBL" id="BOPC01000059">
    <property type="protein sequence ID" value="GIJ28952.1"/>
    <property type="molecule type" value="Genomic_DNA"/>
</dbReference>
<keyword evidence="5" id="KW-1185">Reference proteome</keyword>
<accession>A0ABQ4JFE6</accession>